<protein>
    <submittedName>
        <fullName evidence="2">Uncharacterized protein</fullName>
    </submittedName>
</protein>
<evidence type="ECO:0000313" key="3">
    <source>
        <dbReference type="Proteomes" id="UP000199206"/>
    </source>
</evidence>
<feature type="compositionally biased region" description="Basic and acidic residues" evidence="1">
    <location>
        <begin position="52"/>
        <end position="61"/>
    </location>
</feature>
<evidence type="ECO:0000256" key="1">
    <source>
        <dbReference type="SAM" id="MobiDB-lite"/>
    </source>
</evidence>
<feature type="region of interest" description="Disordered" evidence="1">
    <location>
        <begin position="1"/>
        <end position="61"/>
    </location>
</feature>
<keyword evidence="3" id="KW-1185">Reference proteome</keyword>
<dbReference type="EMBL" id="FOCF01000012">
    <property type="protein sequence ID" value="SEN77086.1"/>
    <property type="molecule type" value="Genomic_DNA"/>
</dbReference>
<sequence length="61" mass="6964">MMSEPKIAKIVESTEEHRRDNPLLPSREDHEAANILQPADHEITLSLIDETTDQRRNNAEG</sequence>
<dbReference type="RefSeq" id="WP_093667027.1">
    <property type="nucleotide sequence ID" value="NZ_FOCF01000012.1"/>
</dbReference>
<proteinExistence type="predicted"/>
<name>A0A1H8J9U7_9SPHN</name>
<dbReference type="Proteomes" id="UP000199206">
    <property type="component" value="Unassembled WGS sequence"/>
</dbReference>
<dbReference type="STRING" id="1166340.SAMN05192583_3529"/>
<reference evidence="3" key="1">
    <citation type="submission" date="2016-10" db="EMBL/GenBank/DDBJ databases">
        <authorList>
            <person name="Varghese N."/>
            <person name="Submissions S."/>
        </authorList>
    </citation>
    <scope>NUCLEOTIDE SEQUENCE [LARGE SCALE GENOMIC DNA]</scope>
    <source>
        <strain evidence="3">S6-262</strain>
    </source>
</reference>
<gene>
    <name evidence="2" type="ORF">SAMN05192583_3529</name>
</gene>
<evidence type="ECO:0000313" key="2">
    <source>
        <dbReference type="EMBL" id="SEN77086.1"/>
    </source>
</evidence>
<feature type="compositionally biased region" description="Basic and acidic residues" evidence="1">
    <location>
        <begin position="1"/>
        <end position="32"/>
    </location>
</feature>
<dbReference type="AlphaFoldDB" id="A0A1H8J9U7"/>
<accession>A0A1H8J9U7</accession>
<organism evidence="2 3">
    <name type="scientific">Sphingomonas gellani</name>
    <dbReference type="NCBI Taxonomy" id="1166340"/>
    <lineage>
        <taxon>Bacteria</taxon>
        <taxon>Pseudomonadati</taxon>
        <taxon>Pseudomonadota</taxon>
        <taxon>Alphaproteobacteria</taxon>
        <taxon>Sphingomonadales</taxon>
        <taxon>Sphingomonadaceae</taxon>
        <taxon>Sphingomonas</taxon>
    </lineage>
</organism>